<feature type="transmembrane region" description="Helical" evidence="1">
    <location>
        <begin position="6"/>
        <end position="23"/>
    </location>
</feature>
<feature type="transmembrane region" description="Helical" evidence="1">
    <location>
        <begin position="141"/>
        <end position="159"/>
    </location>
</feature>
<dbReference type="Pfam" id="PF04892">
    <property type="entry name" value="VanZ"/>
    <property type="match status" value="1"/>
</dbReference>
<evidence type="ECO:0000313" key="4">
    <source>
        <dbReference type="Proteomes" id="UP000776629"/>
    </source>
</evidence>
<feature type="domain" description="VanZ-like" evidence="2">
    <location>
        <begin position="39"/>
        <end position="156"/>
    </location>
</feature>
<accession>A0ABS2EPN2</accession>
<dbReference type="RefSeq" id="WP_204776663.1">
    <property type="nucleotide sequence ID" value="NZ_JACJJQ010000026.1"/>
</dbReference>
<evidence type="ECO:0000313" key="3">
    <source>
        <dbReference type="EMBL" id="MBM6754345.1"/>
    </source>
</evidence>
<keyword evidence="4" id="KW-1185">Reference proteome</keyword>
<organism evidence="3 4">
    <name type="scientific">Limosilactobacillus alvi</name>
    <dbReference type="NCBI Taxonomy" id="990412"/>
    <lineage>
        <taxon>Bacteria</taxon>
        <taxon>Bacillati</taxon>
        <taxon>Bacillota</taxon>
        <taxon>Bacilli</taxon>
        <taxon>Lactobacillales</taxon>
        <taxon>Lactobacillaceae</taxon>
        <taxon>Limosilactobacillus</taxon>
    </lineage>
</organism>
<dbReference type="EMBL" id="JACJJQ010000026">
    <property type="protein sequence ID" value="MBM6754345.1"/>
    <property type="molecule type" value="Genomic_DNA"/>
</dbReference>
<dbReference type="InterPro" id="IPR053150">
    <property type="entry name" value="Teicoplanin_resist-assoc"/>
</dbReference>
<evidence type="ECO:0000256" key="1">
    <source>
        <dbReference type="SAM" id="Phobius"/>
    </source>
</evidence>
<keyword evidence="1" id="KW-1133">Transmembrane helix</keyword>
<evidence type="ECO:0000259" key="2">
    <source>
        <dbReference type="Pfam" id="PF04892"/>
    </source>
</evidence>
<name>A0ABS2EPN2_9LACO</name>
<comment type="caution">
    <text evidence="3">The sequence shown here is derived from an EMBL/GenBank/DDBJ whole genome shotgun (WGS) entry which is preliminary data.</text>
</comment>
<dbReference type="PANTHER" id="PTHR36834:SF1">
    <property type="entry name" value="INTEGRAL MEMBRANE PROTEIN"/>
    <property type="match status" value="1"/>
</dbReference>
<proteinExistence type="predicted"/>
<protein>
    <submittedName>
        <fullName evidence="3">VanZ family protein</fullName>
    </submittedName>
</protein>
<sequence length="172" mass="20220">MMVNWIPLLLLETTTFILGHFFLNEIQWQFMQRLVLTGFWLYLMFLFFLCFRPSFGNPFVIFRSFHNVPINIWPTLNLRIDTLENIILTVPTGAFFALIFQRINLLEAGLLSIIPGILIESGQFVADYFCQIERIVDINDIISNWLGCMLGFFVISSIIRINPKLWQRFAFN</sequence>
<dbReference type="Proteomes" id="UP000776629">
    <property type="component" value="Unassembled WGS sequence"/>
</dbReference>
<reference evidence="3 4" key="1">
    <citation type="journal article" date="2021" name="Sci. Rep.">
        <title>The distribution of antibiotic resistance genes in chicken gut microbiota commensals.</title>
        <authorList>
            <person name="Juricova H."/>
            <person name="Matiasovicova J."/>
            <person name="Kubasova T."/>
            <person name="Cejkova D."/>
            <person name="Rychlik I."/>
        </authorList>
    </citation>
    <scope>NUCLEOTIDE SEQUENCE [LARGE SCALE GENOMIC DNA]</scope>
    <source>
        <strain evidence="3 4">An810</strain>
    </source>
</reference>
<keyword evidence="1" id="KW-0812">Transmembrane</keyword>
<keyword evidence="1" id="KW-0472">Membrane</keyword>
<feature type="transmembrane region" description="Helical" evidence="1">
    <location>
        <begin position="108"/>
        <end position="129"/>
    </location>
</feature>
<dbReference type="PANTHER" id="PTHR36834">
    <property type="entry name" value="MEMBRANE PROTEIN-RELATED"/>
    <property type="match status" value="1"/>
</dbReference>
<dbReference type="InterPro" id="IPR006976">
    <property type="entry name" value="VanZ-like"/>
</dbReference>
<feature type="transmembrane region" description="Helical" evidence="1">
    <location>
        <begin position="35"/>
        <end position="55"/>
    </location>
</feature>
<gene>
    <name evidence="3" type="ORF">H5993_06195</name>
</gene>